<dbReference type="PROSITE" id="PS50885">
    <property type="entry name" value="HAMP"/>
    <property type="match status" value="1"/>
</dbReference>
<dbReference type="PROSITE" id="PS50111">
    <property type="entry name" value="CHEMOTAXIS_TRANSDUC_2"/>
    <property type="match status" value="1"/>
</dbReference>
<dbReference type="GO" id="GO:0016020">
    <property type="term" value="C:membrane"/>
    <property type="evidence" value="ECO:0007669"/>
    <property type="project" value="InterPro"/>
</dbReference>
<dbReference type="SMART" id="SM00283">
    <property type="entry name" value="MA"/>
    <property type="match status" value="1"/>
</dbReference>
<dbReference type="PANTHER" id="PTHR32089:SF112">
    <property type="entry name" value="LYSOZYME-LIKE PROTEIN-RELATED"/>
    <property type="match status" value="1"/>
</dbReference>
<evidence type="ECO:0000259" key="7">
    <source>
        <dbReference type="PROSITE" id="PS50885"/>
    </source>
</evidence>
<dbReference type="InterPro" id="IPR025991">
    <property type="entry name" value="Chemoreceptor_zinc-bind_dom"/>
</dbReference>
<protein>
    <submittedName>
        <fullName evidence="8">HAMP domain-containing protein</fullName>
    </submittedName>
</protein>
<evidence type="ECO:0000259" key="6">
    <source>
        <dbReference type="PROSITE" id="PS50111"/>
    </source>
</evidence>
<evidence type="ECO:0000256" key="1">
    <source>
        <dbReference type="ARBA" id="ARBA00023224"/>
    </source>
</evidence>
<dbReference type="InterPro" id="IPR029151">
    <property type="entry name" value="Sensor-like_sf"/>
</dbReference>
<dbReference type="InterPro" id="IPR003660">
    <property type="entry name" value="HAMP_dom"/>
</dbReference>
<sequence>MKLKHLPIVLSVVLVAGFAVLYFVDAFFSNQVQKVWTQKYDDVLVLQIETITEQSSLIGALVHTVLRDQDVINLFKARDRDGLLKYFKPYYETFKERGVDQFHFITPDLRSFLRLHLVEKYGDDISFRKMLRRVRDTRQHLDGVEVGIVGLVVRSIAPVIVDGEFIGIIEGGIILGKSFLEQLQKAVGLCELVIFYDEKGKLPEPKFVRTDENVKIAEEVKLDNFIKDKDHFEVKKGYLYLTHHFKDIDGETIALLLVRASLLEIDQLQRFATTASLGTQIAIVVALIVLISLLLRSVIKQVRVAQEGITKFENGDLTVQFDVTSKNEVGTLIRSIAQAAEKLRQSFLNVQNSFVAINQSVSKYSSVMNQFIEVVESANETVERVVSMAENISASVEETNSGVEEVAASAQNVAQSAQEISSITNVTFDEISRSNSLVKELVEKIQDTITSSENSLKVTNELVNYSAQIQTIVDTINSIAEQTNLLALNAAIEAARAGEAGRGFAVVADEIRKLAEESKKSTSNIQNILKNIQSGVEQVNEAVKQSTGVLETSRESVRKVQEAFEKIYKLAEQISSKAQALAATSEEQSASSEEISSAMQNATNNVNEIVTMMNQLAEEMKRVSDMMPELENADKQVETTILNAAENVRNTFRLMKKENYVELLDQAIKSHKEWVGKLGDAVRSGKVVELQFNPHRCVFGTLYDFTSAPVGKEKEWEEIGEVHEIIHTKGKQVMDLVKEKKLMEAERLYREVETLANKCISSLEALMKNS</sequence>
<dbReference type="GO" id="GO:0004888">
    <property type="term" value="F:transmembrane signaling receptor activity"/>
    <property type="evidence" value="ECO:0007669"/>
    <property type="project" value="InterPro"/>
</dbReference>
<dbReference type="GO" id="GO:0006935">
    <property type="term" value="P:chemotaxis"/>
    <property type="evidence" value="ECO:0007669"/>
    <property type="project" value="InterPro"/>
</dbReference>
<reference evidence="8" key="1">
    <citation type="journal article" date="2020" name="mSystems">
        <title>Genome- and Community-Level Interaction Insights into Carbon Utilization and Element Cycling Functions of Hydrothermarchaeota in Hydrothermal Sediment.</title>
        <authorList>
            <person name="Zhou Z."/>
            <person name="Liu Y."/>
            <person name="Xu W."/>
            <person name="Pan J."/>
            <person name="Luo Z.H."/>
            <person name="Li M."/>
        </authorList>
    </citation>
    <scope>NUCLEOTIDE SEQUENCE [LARGE SCALE GENOMIC DNA]</scope>
    <source>
        <strain evidence="8">SpSt-86</strain>
    </source>
</reference>
<dbReference type="AlphaFoldDB" id="A0A832I7W4"/>
<dbReference type="SUPFAM" id="SSF103190">
    <property type="entry name" value="Sensory domain-like"/>
    <property type="match status" value="1"/>
</dbReference>
<dbReference type="Gene3D" id="1.20.120.30">
    <property type="entry name" value="Aspartate receptor, ligand-binding domain"/>
    <property type="match status" value="1"/>
</dbReference>
<accession>A0A832I7W4</accession>
<feature type="coiled-coil region" evidence="4">
    <location>
        <begin position="599"/>
        <end position="633"/>
    </location>
</feature>
<comment type="caution">
    <text evidence="8">The sequence shown here is derived from an EMBL/GenBank/DDBJ whole genome shotgun (WGS) entry which is preliminary data.</text>
</comment>
<dbReference type="SUPFAM" id="SSF58104">
    <property type="entry name" value="Methyl-accepting chemotaxis protein (MCP) signaling domain"/>
    <property type="match status" value="1"/>
</dbReference>
<dbReference type="EMBL" id="DTKQ01000018">
    <property type="protein sequence ID" value="HGZ78803.1"/>
    <property type="molecule type" value="Genomic_DNA"/>
</dbReference>
<dbReference type="Gene3D" id="1.10.287.950">
    <property type="entry name" value="Methyl-accepting chemotaxis protein"/>
    <property type="match status" value="1"/>
</dbReference>
<dbReference type="InterPro" id="IPR029150">
    <property type="entry name" value="dCache_3"/>
</dbReference>
<dbReference type="PRINTS" id="PR00260">
    <property type="entry name" value="CHEMTRNSDUCR"/>
</dbReference>
<dbReference type="CDD" id="cd11386">
    <property type="entry name" value="MCP_signal"/>
    <property type="match status" value="1"/>
</dbReference>
<dbReference type="Pfam" id="PF13682">
    <property type="entry name" value="CZB"/>
    <property type="match status" value="1"/>
</dbReference>
<feature type="domain" description="Methyl-accepting transducer" evidence="6">
    <location>
        <begin position="367"/>
        <end position="603"/>
    </location>
</feature>
<keyword evidence="5" id="KW-0812">Transmembrane</keyword>
<keyword evidence="1 3" id="KW-0807">Transducer</keyword>
<evidence type="ECO:0000256" key="5">
    <source>
        <dbReference type="SAM" id="Phobius"/>
    </source>
</evidence>
<gene>
    <name evidence="8" type="ORF">ENW55_02325</name>
</gene>
<dbReference type="InterPro" id="IPR004089">
    <property type="entry name" value="MCPsignal_dom"/>
</dbReference>
<dbReference type="Pfam" id="PF00015">
    <property type="entry name" value="MCPsignal"/>
    <property type="match status" value="1"/>
</dbReference>
<proteinExistence type="inferred from homology"/>
<organism evidence="8">
    <name type="scientific">Pseudothermotoga hypogea</name>
    <dbReference type="NCBI Taxonomy" id="57487"/>
    <lineage>
        <taxon>Bacteria</taxon>
        <taxon>Thermotogati</taxon>
        <taxon>Thermotogota</taxon>
        <taxon>Thermotogae</taxon>
        <taxon>Thermotogales</taxon>
        <taxon>Thermotogaceae</taxon>
        <taxon>Pseudothermotoga</taxon>
    </lineage>
</organism>
<evidence type="ECO:0000256" key="3">
    <source>
        <dbReference type="PROSITE-ProRule" id="PRU00284"/>
    </source>
</evidence>
<dbReference type="Pfam" id="PF00672">
    <property type="entry name" value="HAMP"/>
    <property type="match status" value="1"/>
</dbReference>
<dbReference type="Gene3D" id="6.10.340.10">
    <property type="match status" value="1"/>
</dbReference>
<feature type="transmembrane region" description="Helical" evidence="5">
    <location>
        <begin position="271"/>
        <end position="295"/>
    </location>
</feature>
<dbReference type="Pfam" id="PF14827">
    <property type="entry name" value="dCache_3"/>
    <property type="match status" value="1"/>
</dbReference>
<dbReference type="CDD" id="cd06225">
    <property type="entry name" value="HAMP"/>
    <property type="match status" value="1"/>
</dbReference>
<comment type="similarity">
    <text evidence="2">Belongs to the methyl-accepting chemotaxis (MCP) protein family.</text>
</comment>
<keyword evidence="5" id="KW-0472">Membrane</keyword>
<dbReference type="PANTHER" id="PTHR32089">
    <property type="entry name" value="METHYL-ACCEPTING CHEMOTAXIS PROTEIN MCPB"/>
    <property type="match status" value="1"/>
</dbReference>
<dbReference type="GO" id="GO:0007165">
    <property type="term" value="P:signal transduction"/>
    <property type="evidence" value="ECO:0007669"/>
    <property type="project" value="UniProtKB-KW"/>
</dbReference>
<evidence type="ECO:0000313" key="8">
    <source>
        <dbReference type="EMBL" id="HGZ78803.1"/>
    </source>
</evidence>
<keyword evidence="4" id="KW-0175">Coiled coil</keyword>
<feature type="domain" description="HAMP" evidence="7">
    <location>
        <begin position="296"/>
        <end position="348"/>
    </location>
</feature>
<feature type="transmembrane region" description="Helical" evidence="5">
    <location>
        <begin position="6"/>
        <end position="24"/>
    </location>
</feature>
<evidence type="ECO:0000256" key="2">
    <source>
        <dbReference type="ARBA" id="ARBA00029447"/>
    </source>
</evidence>
<dbReference type="SMART" id="SM00304">
    <property type="entry name" value="HAMP"/>
    <property type="match status" value="1"/>
</dbReference>
<dbReference type="InterPro" id="IPR004090">
    <property type="entry name" value="Chemotax_Me-accpt_rcpt"/>
</dbReference>
<name>A0A832I7W4_9THEM</name>
<keyword evidence="5" id="KW-1133">Transmembrane helix</keyword>
<evidence type="ECO:0000256" key="4">
    <source>
        <dbReference type="SAM" id="Coils"/>
    </source>
</evidence>